<dbReference type="Pfam" id="PF17807">
    <property type="entry name" value="zf-UBP_var"/>
    <property type="match status" value="1"/>
</dbReference>
<dbReference type="InterPro" id="IPR013083">
    <property type="entry name" value="Znf_RING/FYVE/PHD"/>
</dbReference>
<reference evidence="2 3" key="1">
    <citation type="submission" date="2018-11" db="EMBL/GenBank/DDBJ databases">
        <authorList>
            <consortium name="Pathogen Informatics"/>
        </authorList>
    </citation>
    <scope>NUCLEOTIDE SEQUENCE [LARGE SCALE GENOMIC DNA]</scope>
</reference>
<proteinExistence type="predicted"/>
<evidence type="ECO:0000313" key="2">
    <source>
        <dbReference type="EMBL" id="VDK39086.1"/>
    </source>
</evidence>
<dbReference type="AlphaFoldDB" id="A0A3P6PH09"/>
<evidence type="ECO:0000259" key="1">
    <source>
        <dbReference type="Pfam" id="PF17807"/>
    </source>
</evidence>
<dbReference type="Proteomes" id="UP000281553">
    <property type="component" value="Unassembled WGS sequence"/>
</dbReference>
<protein>
    <recommendedName>
        <fullName evidence="1">Ubiquitinyl hydrolase variant UBP zinc finger domain-containing protein</fullName>
    </recommendedName>
</protein>
<keyword evidence="3" id="KW-1185">Reference proteome</keyword>
<gene>
    <name evidence="2" type="ORF">DILT_LOCUS1000</name>
</gene>
<dbReference type="EMBL" id="UYRU01005626">
    <property type="protein sequence ID" value="VDK39086.1"/>
    <property type="molecule type" value="Genomic_DNA"/>
</dbReference>
<sequence>MGFENIDNYVNIPSKDSHIYKDECAFTMAAPDDENGIYICLKNFIAVSPSLVKTYSNASGNKIFLRYKIAKVLKPKGTNFRRL</sequence>
<accession>A0A3P6PH09</accession>
<evidence type="ECO:0000313" key="3">
    <source>
        <dbReference type="Proteomes" id="UP000281553"/>
    </source>
</evidence>
<organism evidence="2 3">
    <name type="scientific">Dibothriocephalus latus</name>
    <name type="common">Fish tapeworm</name>
    <name type="synonym">Diphyllobothrium latum</name>
    <dbReference type="NCBI Taxonomy" id="60516"/>
    <lineage>
        <taxon>Eukaryota</taxon>
        <taxon>Metazoa</taxon>
        <taxon>Spiralia</taxon>
        <taxon>Lophotrochozoa</taxon>
        <taxon>Platyhelminthes</taxon>
        <taxon>Cestoda</taxon>
        <taxon>Eucestoda</taxon>
        <taxon>Diphyllobothriidea</taxon>
        <taxon>Diphyllobothriidae</taxon>
        <taxon>Dibothriocephalus</taxon>
    </lineage>
</organism>
<name>A0A3P6PH09_DIBLA</name>
<dbReference type="Gene3D" id="3.30.40.10">
    <property type="entry name" value="Zinc/RING finger domain, C3HC4 (zinc finger)"/>
    <property type="match status" value="1"/>
</dbReference>
<dbReference type="InterPro" id="IPR041432">
    <property type="entry name" value="UBP13_Znf-UBP_var"/>
</dbReference>
<feature type="domain" description="Ubiquitinyl hydrolase variant UBP zinc finger" evidence="1">
    <location>
        <begin position="10"/>
        <end position="68"/>
    </location>
</feature>